<gene>
    <name evidence="2" type="ORF">M0812_01195</name>
</gene>
<dbReference type="Proteomes" id="UP001146793">
    <property type="component" value="Unassembled WGS sequence"/>
</dbReference>
<protein>
    <submittedName>
        <fullName evidence="2">Uncharacterized protein</fullName>
    </submittedName>
</protein>
<sequence length="426" mass="49562">MSSSKPKRVGTRANRNSYKANKCEIKAFNSCTDKEKAYLDNLSYIKTNKKRFTFLTKNFATEFSNEDDSITISSRLINLLCFTFRQGRSNVRRSITNYYQEKGYFNNTPRNSKGIVFTKLSLHSTTHKSQIHVKAKIQQDKELSKLKKNYGKKRLTLKFPQKSLSNFYNNKNGRENENGNYNENENENENKNKNERKRKKENFIKIPKNRKTLKFKNMGNVKSDHEPKKRRINSLPKTSLSLKDIIGDQENKNFSKKHKKIIKKIKFRKSLKKSIPIVDLNNTTTTATATKRNAITNRNQKKDSWYGTKNQMTIKTNIIRLSEKKNKSACSKKNEKSIASQKKPIDKNLGLVCNCLDFSNDSTFVEYFDSPSEFVNFSNVMVDQLRKMQNPNLGTGFLQYTINISKAKFKSEPHVCELLKQKLLEK</sequence>
<feature type="region of interest" description="Disordered" evidence="1">
    <location>
        <begin position="161"/>
        <end position="237"/>
    </location>
</feature>
<proteinExistence type="predicted"/>
<dbReference type="EMBL" id="JANTQA010000015">
    <property type="protein sequence ID" value="KAJ3448712.1"/>
    <property type="molecule type" value="Genomic_DNA"/>
</dbReference>
<reference evidence="2" key="1">
    <citation type="submission" date="2022-08" db="EMBL/GenBank/DDBJ databases">
        <title>Novel sulphate-reducing endosymbionts in the free-living metamonad Anaeramoeba.</title>
        <authorList>
            <person name="Jerlstrom-Hultqvist J."/>
            <person name="Cepicka I."/>
            <person name="Gallot-Lavallee L."/>
            <person name="Salas-Leiva D."/>
            <person name="Curtis B.A."/>
            <person name="Zahonova K."/>
            <person name="Pipaliya S."/>
            <person name="Dacks J."/>
            <person name="Roger A.J."/>
        </authorList>
    </citation>
    <scope>NUCLEOTIDE SEQUENCE</scope>
    <source>
        <strain evidence="2">Busselton2</strain>
    </source>
</reference>
<evidence type="ECO:0000313" key="2">
    <source>
        <dbReference type="EMBL" id="KAJ3448712.1"/>
    </source>
</evidence>
<evidence type="ECO:0000256" key="1">
    <source>
        <dbReference type="SAM" id="MobiDB-lite"/>
    </source>
</evidence>
<evidence type="ECO:0000313" key="3">
    <source>
        <dbReference type="Proteomes" id="UP001146793"/>
    </source>
</evidence>
<dbReference type="AlphaFoldDB" id="A0AAV8A7J4"/>
<organism evidence="2 3">
    <name type="scientific">Anaeramoeba flamelloides</name>
    <dbReference type="NCBI Taxonomy" id="1746091"/>
    <lineage>
        <taxon>Eukaryota</taxon>
        <taxon>Metamonada</taxon>
        <taxon>Anaeramoebidae</taxon>
        <taxon>Anaeramoeba</taxon>
    </lineage>
</organism>
<accession>A0AAV8A7J4</accession>
<name>A0AAV8A7J4_9EUKA</name>
<comment type="caution">
    <text evidence="2">The sequence shown here is derived from an EMBL/GenBank/DDBJ whole genome shotgun (WGS) entry which is preliminary data.</text>
</comment>